<dbReference type="Proteomes" id="UP000023152">
    <property type="component" value="Unassembled WGS sequence"/>
</dbReference>
<dbReference type="InterPro" id="IPR041698">
    <property type="entry name" value="Methyltransf_25"/>
</dbReference>
<evidence type="ECO:0000259" key="3">
    <source>
        <dbReference type="Pfam" id="PF13649"/>
    </source>
</evidence>
<dbReference type="PANTHER" id="PTHR43861">
    <property type="entry name" value="TRANS-ACONITATE 2-METHYLTRANSFERASE-RELATED"/>
    <property type="match status" value="1"/>
</dbReference>
<gene>
    <name evidence="4" type="ORF">RFI_05947</name>
</gene>
<evidence type="ECO:0000256" key="2">
    <source>
        <dbReference type="SAM" id="Phobius"/>
    </source>
</evidence>
<keyword evidence="2" id="KW-1133">Transmembrane helix</keyword>
<organism evidence="4 5">
    <name type="scientific">Reticulomyxa filosa</name>
    <dbReference type="NCBI Taxonomy" id="46433"/>
    <lineage>
        <taxon>Eukaryota</taxon>
        <taxon>Sar</taxon>
        <taxon>Rhizaria</taxon>
        <taxon>Retaria</taxon>
        <taxon>Foraminifera</taxon>
        <taxon>Monothalamids</taxon>
        <taxon>Reticulomyxidae</taxon>
        <taxon>Reticulomyxa</taxon>
    </lineage>
</organism>
<feature type="domain" description="Methyltransferase" evidence="3">
    <location>
        <begin position="104"/>
        <end position="208"/>
    </location>
</feature>
<dbReference type="GO" id="GO:0016740">
    <property type="term" value="F:transferase activity"/>
    <property type="evidence" value="ECO:0007669"/>
    <property type="project" value="UniProtKB-KW"/>
</dbReference>
<dbReference type="EMBL" id="ASPP01005103">
    <property type="protein sequence ID" value="ETO31174.1"/>
    <property type="molecule type" value="Genomic_DNA"/>
</dbReference>
<protein>
    <recommendedName>
        <fullName evidence="3">Methyltransferase domain-containing protein</fullName>
    </recommendedName>
</protein>
<feature type="transmembrane region" description="Helical" evidence="2">
    <location>
        <begin position="232"/>
        <end position="252"/>
    </location>
</feature>
<evidence type="ECO:0000256" key="1">
    <source>
        <dbReference type="ARBA" id="ARBA00022679"/>
    </source>
</evidence>
<sequence length="402" mass="47292">MSISSLHINLRKKTKDVILSLTSSKRLFTKYQVHRPFQAQLLKKQIEEEQKTNEISECTKYEGEEVKRYYDHQRHCSYLYDSLKYNILEIMKQNELERDNTKHVMDIGCGDGNYCRDLARIHKYRRIVGVDNSKDMLSRAYQLNRELPLVYRAIEYVNEHARFLFMPELYVHWQGQFDSIIATHIFNHMTTLTHLRQCIHGISKALKKSYSLFFFFFFDNNKKFEVALHIRIHFFIIYIYMYIDGCLVGLVLNTANVSRQSKEHLHKYGIKVSPLGMQAMEKKDESLSMDSVAPQNGERLSLIGKVSDNENDVITMNVFYWEEDIVMAMLSETGFLDIEWVDMGKQCSPHPSLNPSQQSLFRNLLHDQLCPFSMFVCRKRNLFISVPSKNFIDLSSNKLLDL</sequence>
<dbReference type="Gene3D" id="3.40.50.150">
    <property type="entry name" value="Vaccinia Virus protein VP39"/>
    <property type="match status" value="1"/>
</dbReference>
<evidence type="ECO:0000313" key="5">
    <source>
        <dbReference type="Proteomes" id="UP000023152"/>
    </source>
</evidence>
<dbReference type="Pfam" id="PF13649">
    <property type="entry name" value="Methyltransf_25"/>
    <property type="match status" value="1"/>
</dbReference>
<evidence type="ECO:0000313" key="4">
    <source>
        <dbReference type="EMBL" id="ETO31174.1"/>
    </source>
</evidence>
<comment type="caution">
    <text evidence="4">The sequence shown here is derived from an EMBL/GenBank/DDBJ whole genome shotgun (WGS) entry which is preliminary data.</text>
</comment>
<keyword evidence="1" id="KW-0808">Transferase</keyword>
<dbReference type="AlphaFoldDB" id="X6NZA6"/>
<keyword evidence="2" id="KW-0812">Transmembrane</keyword>
<proteinExistence type="predicted"/>
<accession>X6NZA6</accession>
<dbReference type="CDD" id="cd02440">
    <property type="entry name" value="AdoMet_MTases"/>
    <property type="match status" value="1"/>
</dbReference>
<keyword evidence="2" id="KW-0472">Membrane</keyword>
<dbReference type="SUPFAM" id="SSF53335">
    <property type="entry name" value="S-adenosyl-L-methionine-dependent methyltransferases"/>
    <property type="match status" value="1"/>
</dbReference>
<dbReference type="InterPro" id="IPR029063">
    <property type="entry name" value="SAM-dependent_MTases_sf"/>
</dbReference>
<name>X6NZA6_RETFI</name>
<keyword evidence="5" id="KW-1185">Reference proteome</keyword>
<dbReference type="OrthoDB" id="2013972at2759"/>
<reference evidence="4 5" key="1">
    <citation type="journal article" date="2013" name="Curr. Biol.">
        <title>The Genome of the Foraminiferan Reticulomyxa filosa.</title>
        <authorList>
            <person name="Glockner G."/>
            <person name="Hulsmann N."/>
            <person name="Schleicher M."/>
            <person name="Noegel A.A."/>
            <person name="Eichinger L."/>
            <person name="Gallinger C."/>
            <person name="Pawlowski J."/>
            <person name="Sierra R."/>
            <person name="Euteneuer U."/>
            <person name="Pillet L."/>
            <person name="Moustafa A."/>
            <person name="Platzer M."/>
            <person name="Groth M."/>
            <person name="Szafranski K."/>
            <person name="Schliwa M."/>
        </authorList>
    </citation>
    <scope>NUCLEOTIDE SEQUENCE [LARGE SCALE GENOMIC DNA]</scope>
</reference>